<dbReference type="AlphaFoldDB" id="A0A1R3V081"/>
<reference evidence="2" key="1">
    <citation type="submission" date="2017-01" db="EMBL/GenBank/DDBJ databases">
        <authorList>
            <person name="Brunel B."/>
        </authorList>
    </citation>
    <scope>NUCLEOTIDE SEQUENCE [LARGE SCALE GENOMIC DNA]</scope>
</reference>
<organism evidence="1 2">
    <name type="scientific">Mesorhizobium prunaredense</name>
    <dbReference type="NCBI Taxonomy" id="1631249"/>
    <lineage>
        <taxon>Bacteria</taxon>
        <taxon>Pseudomonadati</taxon>
        <taxon>Pseudomonadota</taxon>
        <taxon>Alphaproteobacteria</taxon>
        <taxon>Hyphomicrobiales</taxon>
        <taxon>Phyllobacteriaceae</taxon>
        <taxon>Mesorhizobium</taxon>
    </lineage>
</organism>
<keyword evidence="2" id="KW-1185">Reference proteome</keyword>
<evidence type="ECO:0000313" key="1">
    <source>
        <dbReference type="EMBL" id="SIT52634.1"/>
    </source>
</evidence>
<dbReference type="EMBL" id="FTPD01000001">
    <property type="protein sequence ID" value="SIT52634.1"/>
    <property type="molecule type" value="Genomic_DNA"/>
</dbReference>
<name>A0A1R3V081_9HYPH</name>
<dbReference type="Proteomes" id="UP000188388">
    <property type="component" value="Unassembled WGS sequence"/>
</dbReference>
<evidence type="ECO:0000313" key="2">
    <source>
        <dbReference type="Proteomes" id="UP000188388"/>
    </source>
</evidence>
<gene>
    <name evidence="1" type="ORF">BQ8794_10004</name>
</gene>
<dbReference type="STRING" id="1631249.BQ8794_10004"/>
<protein>
    <submittedName>
        <fullName evidence="1">Uncharacterized protein</fullName>
    </submittedName>
</protein>
<sequence>MLWISHGADLRHGPAAKAAFLPVPLHRGLVLRLTVADDRPTTANLQRLRFAESPRAFFILGRSKERSDAAQTLPKWRVFAAQRQGVPPVSDFSVAEGGLTALGWRLKRTGLRTWRNW</sequence>
<proteinExistence type="predicted"/>
<accession>A0A1R3V081</accession>